<evidence type="ECO:0000256" key="6">
    <source>
        <dbReference type="ARBA" id="ARBA00022723"/>
    </source>
</evidence>
<dbReference type="GO" id="GO:0008237">
    <property type="term" value="F:metallopeptidase activity"/>
    <property type="evidence" value="ECO:0007669"/>
    <property type="project" value="UniProtKB-KW"/>
</dbReference>
<feature type="transmembrane region" description="Helical" evidence="12">
    <location>
        <begin position="239"/>
        <end position="262"/>
    </location>
</feature>
<keyword evidence="4" id="KW-0645">Protease</keyword>
<evidence type="ECO:0000256" key="4">
    <source>
        <dbReference type="ARBA" id="ARBA00022670"/>
    </source>
</evidence>
<comment type="cofactor">
    <cofactor evidence="1">
        <name>Zn(2+)</name>
        <dbReference type="ChEBI" id="CHEBI:29105"/>
    </cofactor>
</comment>
<reference evidence="14" key="1">
    <citation type="journal article" date="2014" name="Int. J. Syst. Evol. Microbiol.">
        <title>Complete genome sequence of Corynebacterium casei LMG S-19264T (=DSM 44701T), isolated from a smear-ripened cheese.</title>
        <authorList>
            <consortium name="US DOE Joint Genome Institute (JGI-PGF)"/>
            <person name="Walter F."/>
            <person name="Albersmeier A."/>
            <person name="Kalinowski J."/>
            <person name="Ruckert C."/>
        </authorList>
    </citation>
    <scope>NUCLEOTIDE SEQUENCE</scope>
    <source>
        <strain evidence="14">KCTC 23310</strain>
    </source>
</reference>
<dbReference type="InterPro" id="IPR008915">
    <property type="entry name" value="Peptidase_M50"/>
</dbReference>
<feature type="transmembrane region" description="Helical" evidence="12">
    <location>
        <begin position="148"/>
        <end position="168"/>
    </location>
</feature>
<gene>
    <name evidence="14" type="ORF">GCM10007315_26930</name>
</gene>
<feature type="transmembrane region" description="Helical" evidence="12">
    <location>
        <begin position="209"/>
        <end position="227"/>
    </location>
</feature>
<evidence type="ECO:0000256" key="5">
    <source>
        <dbReference type="ARBA" id="ARBA00022692"/>
    </source>
</evidence>
<protein>
    <recommendedName>
        <fullName evidence="13">Peptidase M50 domain-containing protein</fullName>
    </recommendedName>
</protein>
<evidence type="ECO:0000256" key="3">
    <source>
        <dbReference type="ARBA" id="ARBA00007931"/>
    </source>
</evidence>
<organism evidence="14 15">
    <name type="scientific">Neogemmobacter tilapiae</name>
    <dbReference type="NCBI Taxonomy" id="875041"/>
    <lineage>
        <taxon>Bacteria</taxon>
        <taxon>Pseudomonadati</taxon>
        <taxon>Pseudomonadota</taxon>
        <taxon>Alphaproteobacteria</taxon>
        <taxon>Rhodobacterales</taxon>
        <taxon>Paracoccaceae</taxon>
        <taxon>Neogemmobacter</taxon>
    </lineage>
</organism>
<dbReference type="PANTHER" id="PTHR39188:SF3">
    <property type="entry name" value="STAGE IV SPORULATION PROTEIN FB"/>
    <property type="match status" value="1"/>
</dbReference>
<evidence type="ECO:0000256" key="9">
    <source>
        <dbReference type="ARBA" id="ARBA00022989"/>
    </source>
</evidence>
<keyword evidence="9 12" id="KW-1133">Transmembrane helix</keyword>
<evidence type="ECO:0000256" key="8">
    <source>
        <dbReference type="ARBA" id="ARBA00022833"/>
    </source>
</evidence>
<keyword evidence="11 12" id="KW-0472">Membrane</keyword>
<evidence type="ECO:0000256" key="11">
    <source>
        <dbReference type="ARBA" id="ARBA00023136"/>
    </source>
</evidence>
<dbReference type="GO" id="GO:0046872">
    <property type="term" value="F:metal ion binding"/>
    <property type="evidence" value="ECO:0007669"/>
    <property type="project" value="UniProtKB-KW"/>
</dbReference>
<feature type="domain" description="Peptidase M50" evidence="13">
    <location>
        <begin position="144"/>
        <end position="181"/>
    </location>
</feature>
<evidence type="ECO:0000256" key="1">
    <source>
        <dbReference type="ARBA" id="ARBA00001947"/>
    </source>
</evidence>
<evidence type="ECO:0000256" key="10">
    <source>
        <dbReference type="ARBA" id="ARBA00023049"/>
    </source>
</evidence>
<keyword evidence="10" id="KW-0482">Metalloprotease</keyword>
<keyword evidence="6" id="KW-0479">Metal-binding</keyword>
<dbReference type="Pfam" id="PF02163">
    <property type="entry name" value="Peptidase_M50"/>
    <property type="match status" value="1"/>
</dbReference>
<comment type="subcellular location">
    <subcellularLocation>
        <location evidence="2">Membrane</location>
        <topology evidence="2">Multi-pass membrane protein</topology>
    </subcellularLocation>
</comment>
<evidence type="ECO:0000313" key="15">
    <source>
        <dbReference type="Proteomes" id="UP000638981"/>
    </source>
</evidence>
<keyword evidence="5 12" id="KW-0812">Transmembrane</keyword>
<keyword evidence="8" id="KW-0862">Zinc</keyword>
<dbReference type="AlphaFoldDB" id="A0A918WMV8"/>
<feature type="transmembrane region" description="Helical" evidence="12">
    <location>
        <begin position="6"/>
        <end position="24"/>
    </location>
</feature>
<evidence type="ECO:0000313" key="14">
    <source>
        <dbReference type="EMBL" id="GHC61504.1"/>
    </source>
</evidence>
<name>A0A918WMV8_9RHOB</name>
<dbReference type="Proteomes" id="UP000638981">
    <property type="component" value="Unassembled WGS sequence"/>
</dbReference>
<dbReference type="GO" id="GO:0016020">
    <property type="term" value="C:membrane"/>
    <property type="evidence" value="ECO:0007669"/>
    <property type="project" value="UniProtKB-SubCell"/>
</dbReference>
<dbReference type="RefSeq" id="WP_189412209.1">
    <property type="nucleotide sequence ID" value="NZ_BMYJ01000008.1"/>
</dbReference>
<feature type="transmembrane region" description="Helical" evidence="12">
    <location>
        <begin position="180"/>
        <end position="203"/>
    </location>
</feature>
<accession>A0A918WMV8</accession>
<keyword evidence="15" id="KW-1185">Reference proteome</keyword>
<sequence length="266" mass="28397">MTVELPMLSLVLSLILMSGTWLALRGGMVADTGLTVVGLDFDSLGMALLAVLAACWFWGPMYGLALILAVMIHEFGHVAAYRVCGHMDARFRLIPLMGGVAISDRVPDSQAKDFFISLMGPGISVAPMALAFALSGMMPAGLEGAGEFLWIFAVVIASLNFFNLLPLWPLDGGRCLHILTMRFGGGFATYATIATSAVLGALAVWMGSLLLLLFAVLGAAGITRHIAIARAQTPLQGGAWFWAFGAWLSVLAAHLYGSWWFLTQML</sequence>
<dbReference type="PANTHER" id="PTHR39188">
    <property type="entry name" value="MEMBRANE-ASSOCIATED ZINC METALLOPROTEASE M50B"/>
    <property type="match status" value="1"/>
</dbReference>
<dbReference type="GO" id="GO:0006508">
    <property type="term" value="P:proteolysis"/>
    <property type="evidence" value="ECO:0007669"/>
    <property type="project" value="UniProtKB-KW"/>
</dbReference>
<comment type="similarity">
    <text evidence="3">Belongs to the peptidase M50B family.</text>
</comment>
<feature type="transmembrane region" description="Helical" evidence="12">
    <location>
        <begin position="114"/>
        <end position="136"/>
    </location>
</feature>
<proteinExistence type="inferred from homology"/>
<comment type="caution">
    <text evidence="14">The sequence shown here is derived from an EMBL/GenBank/DDBJ whole genome shotgun (WGS) entry which is preliminary data.</text>
</comment>
<reference evidence="14" key="2">
    <citation type="submission" date="2020-09" db="EMBL/GenBank/DDBJ databases">
        <authorList>
            <person name="Sun Q."/>
            <person name="Kim S."/>
        </authorList>
    </citation>
    <scope>NUCLEOTIDE SEQUENCE</scope>
    <source>
        <strain evidence="14">KCTC 23310</strain>
    </source>
</reference>
<evidence type="ECO:0000256" key="7">
    <source>
        <dbReference type="ARBA" id="ARBA00022801"/>
    </source>
</evidence>
<evidence type="ECO:0000256" key="2">
    <source>
        <dbReference type="ARBA" id="ARBA00004141"/>
    </source>
</evidence>
<evidence type="ECO:0000256" key="12">
    <source>
        <dbReference type="SAM" id="Phobius"/>
    </source>
</evidence>
<feature type="transmembrane region" description="Helical" evidence="12">
    <location>
        <begin position="36"/>
        <end position="59"/>
    </location>
</feature>
<dbReference type="EMBL" id="BMYJ01000008">
    <property type="protein sequence ID" value="GHC61504.1"/>
    <property type="molecule type" value="Genomic_DNA"/>
</dbReference>
<keyword evidence="7" id="KW-0378">Hydrolase</keyword>
<evidence type="ECO:0000259" key="13">
    <source>
        <dbReference type="Pfam" id="PF02163"/>
    </source>
</evidence>